<reference evidence="9" key="2">
    <citation type="submission" date="2013-10" db="EMBL/GenBank/DDBJ databases">
        <authorList>
            <person name="Aslett M."/>
        </authorList>
    </citation>
    <scope>NUCLEOTIDE SEQUENCE [LARGE SCALE GENOMIC DNA]</scope>
    <source>
        <strain evidence="9">Houghton</strain>
    </source>
</reference>
<gene>
    <name evidence="9" type="ORF">EPH_0028910</name>
</gene>
<proteinExistence type="predicted"/>
<keyword evidence="4" id="KW-0677">Repeat</keyword>
<keyword evidence="6" id="KW-0966">Cell projection</keyword>
<dbReference type="VEuPathDB" id="ToxoDB:EPH_0028910"/>
<feature type="region of interest" description="Disordered" evidence="7">
    <location>
        <begin position="74"/>
        <end position="98"/>
    </location>
</feature>
<dbReference type="GO" id="GO:0043014">
    <property type="term" value="F:alpha-tubulin binding"/>
    <property type="evidence" value="ECO:0007669"/>
    <property type="project" value="TreeGrafter"/>
</dbReference>
<evidence type="ECO:0000256" key="2">
    <source>
        <dbReference type="ARBA" id="ARBA00004245"/>
    </source>
</evidence>
<dbReference type="EMBL" id="HG691412">
    <property type="protein sequence ID" value="CDI76936.1"/>
    <property type="molecule type" value="Genomic_DNA"/>
</dbReference>
<keyword evidence="10" id="KW-1185">Reference proteome</keyword>
<dbReference type="GO" id="GO:0007052">
    <property type="term" value="P:mitotic spindle organization"/>
    <property type="evidence" value="ECO:0007669"/>
    <property type="project" value="TreeGrafter"/>
</dbReference>
<dbReference type="Gene3D" id="2.30.29.170">
    <property type="match status" value="3"/>
</dbReference>
<organism evidence="9 10">
    <name type="scientific">Eimeria praecox</name>
    <dbReference type="NCBI Taxonomy" id="51316"/>
    <lineage>
        <taxon>Eukaryota</taxon>
        <taxon>Sar</taxon>
        <taxon>Alveolata</taxon>
        <taxon>Apicomplexa</taxon>
        <taxon>Conoidasida</taxon>
        <taxon>Coccidia</taxon>
        <taxon>Eucoccidiorida</taxon>
        <taxon>Eimeriorina</taxon>
        <taxon>Eimeriidae</taxon>
        <taxon>Eimeria</taxon>
    </lineage>
</organism>
<evidence type="ECO:0000256" key="1">
    <source>
        <dbReference type="ARBA" id="ARBA00004138"/>
    </source>
</evidence>
<evidence type="ECO:0000256" key="3">
    <source>
        <dbReference type="ARBA" id="ARBA00022490"/>
    </source>
</evidence>
<feature type="domain" description="DM10" evidence="8">
    <location>
        <begin position="402"/>
        <end position="498"/>
    </location>
</feature>
<dbReference type="OrthoDB" id="347198at2759"/>
<evidence type="ECO:0000256" key="6">
    <source>
        <dbReference type="ARBA" id="ARBA00023273"/>
    </source>
</evidence>
<dbReference type="GO" id="GO:0000281">
    <property type="term" value="P:mitotic cytokinesis"/>
    <property type="evidence" value="ECO:0007669"/>
    <property type="project" value="TreeGrafter"/>
</dbReference>
<evidence type="ECO:0000313" key="10">
    <source>
        <dbReference type="Proteomes" id="UP000018201"/>
    </source>
</evidence>
<evidence type="ECO:0000313" key="9">
    <source>
        <dbReference type="EMBL" id="CDI76936.1"/>
    </source>
</evidence>
<feature type="domain" description="DM10" evidence="8">
    <location>
        <begin position="111"/>
        <end position="216"/>
    </location>
</feature>
<dbReference type="GO" id="GO:0005930">
    <property type="term" value="C:axoneme"/>
    <property type="evidence" value="ECO:0007669"/>
    <property type="project" value="TreeGrafter"/>
</dbReference>
<dbReference type="PANTHER" id="PTHR12086:SF9">
    <property type="entry name" value="EF-HAND DOMAIN-CONTAINING PROTEIN 1"/>
    <property type="match status" value="1"/>
</dbReference>
<keyword evidence="3" id="KW-0963">Cytoplasm</keyword>
<name>U6G9J7_9EIME</name>
<feature type="domain" description="DM10" evidence="8">
    <location>
        <begin position="279"/>
        <end position="391"/>
    </location>
</feature>
<dbReference type="GO" id="GO:0072686">
    <property type="term" value="C:mitotic spindle"/>
    <property type="evidence" value="ECO:0007669"/>
    <property type="project" value="TreeGrafter"/>
</dbReference>
<evidence type="ECO:0000259" key="8">
    <source>
        <dbReference type="PROSITE" id="PS51336"/>
    </source>
</evidence>
<dbReference type="SMART" id="SM00676">
    <property type="entry name" value="DM10"/>
    <property type="match status" value="3"/>
</dbReference>
<dbReference type="GO" id="GO:0060285">
    <property type="term" value="P:cilium-dependent cell motility"/>
    <property type="evidence" value="ECO:0007669"/>
    <property type="project" value="TreeGrafter"/>
</dbReference>
<evidence type="ECO:0000256" key="7">
    <source>
        <dbReference type="SAM" id="MobiDB-lite"/>
    </source>
</evidence>
<dbReference type="Pfam" id="PF06565">
    <property type="entry name" value="DM10_dom"/>
    <property type="match status" value="3"/>
</dbReference>
<evidence type="ECO:0000256" key="4">
    <source>
        <dbReference type="ARBA" id="ARBA00022737"/>
    </source>
</evidence>
<dbReference type="PROSITE" id="PS51336">
    <property type="entry name" value="DM10"/>
    <property type="match status" value="3"/>
</dbReference>
<dbReference type="InterPro" id="IPR006602">
    <property type="entry name" value="DM10_dom"/>
</dbReference>
<evidence type="ECO:0000256" key="5">
    <source>
        <dbReference type="ARBA" id="ARBA00023212"/>
    </source>
</evidence>
<dbReference type="AlphaFoldDB" id="U6G9J7"/>
<protein>
    <recommendedName>
        <fullName evidence="8">DM10 domain-containing protein</fullName>
    </recommendedName>
</protein>
<comment type="subcellular location">
    <subcellularLocation>
        <location evidence="1">Cell projection</location>
        <location evidence="1">Cilium</location>
    </subcellularLocation>
    <subcellularLocation>
        <location evidence="2">Cytoplasm</location>
        <location evidence="2">Cytoskeleton</location>
    </subcellularLocation>
</comment>
<keyword evidence="5" id="KW-0206">Cytoskeleton</keyword>
<dbReference type="Proteomes" id="UP000018201">
    <property type="component" value="Unassembled WGS sequence"/>
</dbReference>
<reference evidence="9" key="1">
    <citation type="submission" date="2013-10" db="EMBL/GenBank/DDBJ databases">
        <title>Genomic analysis of the causative agents of coccidiosis in chickens.</title>
        <authorList>
            <person name="Reid A.J."/>
            <person name="Blake D."/>
            <person name="Billington K."/>
            <person name="Browne H."/>
            <person name="Dunn M."/>
            <person name="Hung S."/>
            <person name="Kawahara F."/>
            <person name="Miranda-Saavedra D."/>
            <person name="Mourier T."/>
            <person name="Nagra H."/>
            <person name="Otto T.D."/>
            <person name="Rawlings N."/>
            <person name="Sanchez A."/>
            <person name="Sanders M."/>
            <person name="Subramaniam C."/>
            <person name="Tay Y."/>
            <person name="Dear P."/>
            <person name="Doerig C."/>
            <person name="Gruber A."/>
            <person name="Parkinson J."/>
            <person name="Shirley M."/>
            <person name="Wan K.L."/>
            <person name="Berriman M."/>
            <person name="Tomley F."/>
            <person name="Pain A."/>
        </authorList>
    </citation>
    <scope>NUCLEOTIDE SEQUENCE [LARGE SCALE GENOMIC DNA]</scope>
    <source>
        <strain evidence="9">Houghton</strain>
    </source>
</reference>
<dbReference type="InterPro" id="IPR040193">
    <property type="entry name" value="EFHC1/EFHC2/EFHB"/>
</dbReference>
<sequence length="563" mass="64801">MDLQRPSVFAGQQTFPLCAPFSIKQQQLQLDHSAREKYFKRQTLSYTTSGRQDRQKPPPLELTEQEWTLVSRIGQEDRKEHHLTHEERRSAKEAERLSYRPKQQPAWLKHDSQALRFFAFYQEPFSGNAVENSRRRFCIISYYLEDGTLSVYESTTDYGETRQGPILKRHRMPRADGSGFVTFTDLKLGAELELYSRVFKILDCDDFTRWFCTNAGHEIGEPVESPDGTFFRASVPKPKPNSTPSPAVLREIRAARAFAEASRGNTCTNKLLHQYLENDRKVLVFHCYWENQQNFGCRTYYKLHYFLSDDSVEIRISPIKNSGCDNYSTFLRRGKLPKKLGGLNWSDYQLTRSEFYTPEDFAVGKEIDVYGRQFHIYDCDEFTRQFYREYLNVEQGREIIPEEKPAQLVSARKEDEGREFRISIRELTDKITVFEYSKRNSGHAGGKFFESNNLQNPQTGKKFSAQDFFVGAEVSLNGYTFRIIAADERTMKAESGALVTLDCLRQNLCGSLSEHELLTLSRAGGSKHSELVADGEGKIATEEGCINLDSLLQERNCTMACSS</sequence>
<dbReference type="FunFam" id="2.30.29.170:FF:000004">
    <property type="entry name" value="EF-hand domain containing 2"/>
    <property type="match status" value="1"/>
</dbReference>
<feature type="region of interest" description="Disordered" evidence="7">
    <location>
        <begin position="42"/>
        <end position="62"/>
    </location>
</feature>
<accession>U6G9J7</accession>
<dbReference type="PANTHER" id="PTHR12086">
    <property type="entry name" value="EF-HAND DOMAIN C-TERMINAL CONTAINING PROTEIN"/>
    <property type="match status" value="1"/>
</dbReference>